<evidence type="ECO:0000256" key="6">
    <source>
        <dbReference type="SAM" id="Phobius"/>
    </source>
</evidence>
<accession>A0A1I7NN87</accession>
<dbReference type="GO" id="GO:0022857">
    <property type="term" value="F:transmembrane transporter activity"/>
    <property type="evidence" value="ECO:0007669"/>
    <property type="project" value="InterPro"/>
</dbReference>
<reference evidence="9" key="1">
    <citation type="submission" date="2016-10" db="EMBL/GenBank/DDBJ databases">
        <authorList>
            <person name="Varghese N."/>
            <person name="Submissions S."/>
        </authorList>
    </citation>
    <scope>NUCLEOTIDE SEQUENCE [LARGE SCALE GENOMIC DNA]</scope>
    <source>
        <strain evidence="9">DSM 14807</strain>
    </source>
</reference>
<feature type="transmembrane region" description="Helical" evidence="6">
    <location>
        <begin position="268"/>
        <end position="287"/>
    </location>
</feature>
<feature type="transmembrane region" description="Helical" evidence="6">
    <location>
        <begin position="320"/>
        <end position="343"/>
    </location>
</feature>
<dbReference type="PANTHER" id="PTHR42688:SF1">
    <property type="entry name" value="BLR5212 PROTEIN"/>
    <property type="match status" value="1"/>
</dbReference>
<keyword evidence="4 6" id="KW-1133">Transmembrane helix</keyword>
<comment type="subcellular location">
    <subcellularLocation>
        <location evidence="1">Cell membrane</location>
        <topology evidence="1">Multi-pass membrane protein</topology>
    </subcellularLocation>
</comment>
<gene>
    <name evidence="8" type="ORF">SAMN05660895_2392</name>
</gene>
<evidence type="ECO:0000256" key="3">
    <source>
        <dbReference type="ARBA" id="ARBA00022692"/>
    </source>
</evidence>
<dbReference type="SUPFAM" id="SSF103473">
    <property type="entry name" value="MFS general substrate transporter"/>
    <property type="match status" value="1"/>
</dbReference>
<feature type="domain" description="Major facilitator superfamily (MFS) profile" evidence="7">
    <location>
        <begin position="29"/>
        <end position="407"/>
    </location>
</feature>
<feature type="transmembrane region" description="Helical" evidence="6">
    <location>
        <begin position="294"/>
        <end position="314"/>
    </location>
</feature>
<evidence type="ECO:0000256" key="5">
    <source>
        <dbReference type="ARBA" id="ARBA00023136"/>
    </source>
</evidence>
<dbReference type="EMBL" id="FPCJ01000001">
    <property type="protein sequence ID" value="SFV36040.1"/>
    <property type="molecule type" value="Genomic_DNA"/>
</dbReference>
<dbReference type="InterPro" id="IPR036259">
    <property type="entry name" value="MFS_trans_sf"/>
</dbReference>
<feature type="transmembrane region" description="Helical" evidence="6">
    <location>
        <begin position="230"/>
        <end position="248"/>
    </location>
</feature>
<dbReference type="PANTHER" id="PTHR42688">
    <property type="entry name" value="CONSERVED PROTEIN"/>
    <property type="match status" value="1"/>
</dbReference>
<evidence type="ECO:0000313" key="8">
    <source>
        <dbReference type="EMBL" id="SFV36040.1"/>
    </source>
</evidence>
<feature type="transmembrane region" description="Helical" evidence="6">
    <location>
        <begin position="28"/>
        <end position="46"/>
    </location>
</feature>
<evidence type="ECO:0000256" key="1">
    <source>
        <dbReference type="ARBA" id="ARBA00004651"/>
    </source>
</evidence>
<dbReference type="GO" id="GO:0005886">
    <property type="term" value="C:plasma membrane"/>
    <property type="evidence" value="ECO:0007669"/>
    <property type="project" value="UniProtKB-SubCell"/>
</dbReference>
<feature type="transmembrane region" description="Helical" evidence="6">
    <location>
        <begin position="58"/>
        <end position="84"/>
    </location>
</feature>
<dbReference type="Gene3D" id="1.20.1250.20">
    <property type="entry name" value="MFS general substrate transporter like domains"/>
    <property type="match status" value="2"/>
</dbReference>
<name>A0A1I7NN87_9BACT</name>
<evidence type="ECO:0000256" key="2">
    <source>
        <dbReference type="ARBA" id="ARBA00022475"/>
    </source>
</evidence>
<dbReference type="STRING" id="1393122.SAMN05660895_2392"/>
<keyword evidence="2" id="KW-1003">Cell membrane</keyword>
<dbReference type="Proteomes" id="UP000199537">
    <property type="component" value="Unassembled WGS sequence"/>
</dbReference>
<organism evidence="8 9">
    <name type="scientific">Thermoflavifilum thermophilum</name>
    <dbReference type="NCBI Taxonomy" id="1393122"/>
    <lineage>
        <taxon>Bacteria</taxon>
        <taxon>Pseudomonadati</taxon>
        <taxon>Bacteroidota</taxon>
        <taxon>Chitinophagia</taxon>
        <taxon>Chitinophagales</taxon>
        <taxon>Chitinophagaceae</taxon>
        <taxon>Thermoflavifilum</taxon>
    </lineage>
</organism>
<dbReference type="InterPro" id="IPR011701">
    <property type="entry name" value="MFS"/>
</dbReference>
<proteinExistence type="predicted"/>
<evidence type="ECO:0000313" key="9">
    <source>
        <dbReference type="Proteomes" id="UP000199537"/>
    </source>
</evidence>
<protein>
    <submittedName>
        <fullName evidence="8">Major Facilitator Superfamily protein</fullName>
    </submittedName>
</protein>
<dbReference type="InterPro" id="IPR020846">
    <property type="entry name" value="MFS_dom"/>
</dbReference>
<dbReference type="InterPro" id="IPR052425">
    <property type="entry name" value="Uncharacterized_MFS-type"/>
</dbReference>
<sequence length="414" mass="45971">MTKPNSGFSSKATSPVGKQSYTMQRQRAVRFILFLGVISLFADMTYEAARGINGPYLNMLGASATVVGVFSGLGELIGYGLRLFSGYISDRSHRYWLMMYLGYGVNLISVPLLAWAGHWQWAVVLILAERAGKAIRNPTRDAMLSYGASATGHGWGFGLHELMDQLGATIGPLLMSFVLWWKAGDYHDAYLILFIPTGIALLVLLMAHLTFPHPHELEVKRVNLDARQHFAPGFALYTLAAMCLAAGYADFPLIAYHFKQHQLLADAWIPVLYAMAMLTEGLTSLWLGRLFDRWGITVLIGITFATLLFPALVFLLPMPWILLGVFCWGLGMGAQNSVLKAAVAQLIPQQKRATAFGLFDTLFGIAWFAGSGLMGYLYDRSIVLLVGFSMILQIATILLWVFYLRKYVWNKSQS</sequence>
<evidence type="ECO:0000259" key="7">
    <source>
        <dbReference type="PROSITE" id="PS50850"/>
    </source>
</evidence>
<feature type="transmembrane region" description="Helical" evidence="6">
    <location>
        <begin position="382"/>
        <end position="404"/>
    </location>
</feature>
<dbReference type="RefSeq" id="WP_222842638.1">
    <property type="nucleotide sequence ID" value="NZ_FPCJ01000001.1"/>
</dbReference>
<keyword evidence="3 6" id="KW-0812">Transmembrane</keyword>
<feature type="transmembrane region" description="Helical" evidence="6">
    <location>
        <begin position="96"/>
        <end position="117"/>
    </location>
</feature>
<dbReference type="PROSITE" id="PS50850">
    <property type="entry name" value="MFS"/>
    <property type="match status" value="1"/>
</dbReference>
<evidence type="ECO:0000256" key="4">
    <source>
        <dbReference type="ARBA" id="ARBA00022989"/>
    </source>
</evidence>
<dbReference type="CDD" id="cd17370">
    <property type="entry name" value="MFS_MJ1317_like"/>
    <property type="match status" value="1"/>
</dbReference>
<feature type="transmembrane region" description="Helical" evidence="6">
    <location>
        <begin position="189"/>
        <end position="209"/>
    </location>
</feature>
<keyword evidence="9" id="KW-1185">Reference proteome</keyword>
<feature type="transmembrane region" description="Helical" evidence="6">
    <location>
        <begin position="355"/>
        <end position="376"/>
    </location>
</feature>
<dbReference type="Pfam" id="PF07690">
    <property type="entry name" value="MFS_1"/>
    <property type="match status" value="1"/>
</dbReference>
<dbReference type="AlphaFoldDB" id="A0A1I7NN87"/>
<keyword evidence="5 6" id="KW-0472">Membrane</keyword>